<keyword evidence="11" id="KW-1185">Reference proteome</keyword>
<sequence length="280" mass="30486">MKIGCHVSTRKGYEGAAREAVRLGGNAFQYFPKNPRSLRLKSFDAADAARCADWCLRNGVVSVAHGPYPVNPAAEGEIADAMAACTLNDLAIAEACGSLGVVVHFGHDRGSDPLEAYRRIIGWMDRVLADWDGEAKLLLENMAGDHGPMGTTPEELTSIRSLCAKPGSVGFVLDTCHLFASGQWSGGDWDDFRERADRLRFWDGLTAVHLNDSRYPSGSRKDRHARIGEGHIGADGFRRLLSTPELRESPLLLETPVGTDGTHAGQLALLRDWIGEEEFA</sequence>
<dbReference type="Proteomes" id="UP000564644">
    <property type="component" value="Unassembled WGS sequence"/>
</dbReference>
<evidence type="ECO:0000256" key="8">
    <source>
        <dbReference type="ARBA" id="ARBA00023204"/>
    </source>
</evidence>
<gene>
    <name evidence="10" type="ORF">H7C18_05475</name>
</gene>
<protein>
    <submittedName>
        <fullName evidence="10">Deoxyribonuclease IV</fullName>
        <ecNumber evidence="10">3.1.21.2</ecNumber>
    </submittedName>
</protein>
<dbReference type="GO" id="GO:0008833">
    <property type="term" value="F:deoxyribonuclease IV (phage-T4-induced) activity"/>
    <property type="evidence" value="ECO:0007669"/>
    <property type="project" value="UniProtKB-EC"/>
</dbReference>
<keyword evidence="3" id="KW-0540">Nuclease</keyword>
<comment type="similarity">
    <text evidence="2">Belongs to the AP endonuclease 2 family.</text>
</comment>
<keyword evidence="7" id="KW-0862">Zinc</keyword>
<dbReference type="PROSITE" id="PS51432">
    <property type="entry name" value="AP_NUCLEASE_F2_4"/>
    <property type="match status" value="1"/>
</dbReference>
<dbReference type="SUPFAM" id="SSF51658">
    <property type="entry name" value="Xylose isomerase-like"/>
    <property type="match status" value="1"/>
</dbReference>
<dbReference type="Pfam" id="PF01261">
    <property type="entry name" value="AP_endonuc_2"/>
    <property type="match status" value="1"/>
</dbReference>
<feature type="domain" description="Xylose isomerase-like TIM barrel" evidence="9">
    <location>
        <begin position="18"/>
        <end position="259"/>
    </location>
</feature>
<dbReference type="InterPro" id="IPR036237">
    <property type="entry name" value="Xyl_isomerase-like_sf"/>
</dbReference>
<dbReference type="InterPro" id="IPR018246">
    <property type="entry name" value="AP_endonuc_F2_Zn_BS"/>
</dbReference>
<dbReference type="EMBL" id="JACJVO010000007">
    <property type="protein sequence ID" value="MBB6730344.1"/>
    <property type="molecule type" value="Genomic_DNA"/>
</dbReference>
<evidence type="ECO:0000256" key="4">
    <source>
        <dbReference type="ARBA" id="ARBA00022723"/>
    </source>
</evidence>
<evidence type="ECO:0000256" key="3">
    <source>
        <dbReference type="ARBA" id="ARBA00022722"/>
    </source>
</evidence>
<dbReference type="InterPro" id="IPR001719">
    <property type="entry name" value="AP_endonuc_2"/>
</dbReference>
<dbReference type="PANTHER" id="PTHR21445:SF0">
    <property type="entry name" value="APURINIC-APYRIMIDINIC ENDONUCLEASE"/>
    <property type="match status" value="1"/>
</dbReference>
<comment type="caution">
    <text evidence="10">The sequence shown here is derived from an EMBL/GenBank/DDBJ whole genome shotgun (WGS) entry which is preliminary data.</text>
</comment>
<dbReference type="Gene3D" id="3.20.20.150">
    <property type="entry name" value="Divalent-metal-dependent TIM barrel enzymes"/>
    <property type="match status" value="1"/>
</dbReference>
<dbReference type="GO" id="GO:0006284">
    <property type="term" value="P:base-excision repair"/>
    <property type="evidence" value="ECO:0007669"/>
    <property type="project" value="TreeGrafter"/>
</dbReference>
<keyword evidence="6 10" id="KW-0378">Hydrolase</keyword>
<dbReference type="GO" id="GO:0008081">
    <property type="term" value="F:phosphoric diester hydrolase activity"/>
    <property type="evidence" value="ECO:0007669"/>
    <property type="project" value="TreeGrafter"/>
</dbReference>
<dbReference type="AlphaFoldDB" id="A0A7X0VTV9"/>
<evidence type="ECO:0000313" key="11">
    <source>
        <dbReference type="Proteomes" id="UP000564644"/>
    </source>
</evidence>
<evidence type="ECO:0000256" key="5">
    <source>
        <dbReference type="ARBA" id="ARBA00022763"/>
    </source>
</evidence>
<evidence type="ECO:0000313" key="10">
    <source>
        <dbReference type="EMBL" id="MBB6730344.1"/>
    </source>
</evidence>
<keyword evidence="5" id="KW-0227">DNA damage</keyword>
<proteinExistence type="inferred from homology"/>
<name>A0A7X0VTV9_9BACL</name>
<evidence type="ECO:0000256" key="6">
    <source>
        <dbReference type="ARBA" id="ARBA00022801"/>
    </source>
</evidence>
<evidence type="ECO:0000256" key="1">
    <source>
        <dbReference type="ARBA" id="ARBA00001947"/>
    </source>
</evidence>
<dbReference type="GO" id="GO:0003906">
    <property type="term" value="F:DNA-(apurinic or apyrimidinic site) endonuclease activity"/>
    <property type="evidence" value="ECO:0007669"/>
    <property type="project" value="TreeGrafter"/>
</dbReference>
<dbReference type="PROSITE" id="PS00731">
    <property type="entry name" value="AP_NUCLEASE_F2_3"/>
    <property type="match status" value="1"/>
</dbReference>
<dbReference type="NCBIfam" id="TIGR00587">
    <property type="entry name" value="nfo"/>
    <property type="match status" value="1"/>
</dbReference>
<dbReference type="EC" id="3.1.21.2" evidence="10"/>
<organism evidence="10 11">
    <name type="scientific">Cohnella zeiphila</name>
    <dbReference type="NCBI Taxonomy" id="2761120"/>
    <lineage>
        <taxon>Bacteria</taxon>
        <taxon>Bacillati</taxon>
        <taxon>Bacillota</taxon>
        <taxon>Bacilli</taxon>
        <taxon>Bacillales</taxon>
        <taxon>Paenibacillaceae</taxon>
        <taxon>Cohnella</taxon>
    </lineage>
</organism>
<dbReference type="InterPro" id="IPR013022">
    <property type="entry name" value="Xyl_isomerase-like_TIM-brl"/>
</dbReference>
<dbReference type="GO" id="GO:0003677">
    <property type="term" value="F:DNA binding"/>
    <property type="evidence" value="ECO:0007669"/>
    <property type="project" value="InterPro"/>
</dbReference>
<keyword evidence="8" id="KW-0234">DNA repair</keyword>
<reference evidence="10 11" key="1">
    <citation type="submission" date="2020-08" db="EMBL/GenBank/DDBJ databases">
        <title>Cohnella phylogeny.</title>
        <authorList>
            <person name="Dunlap C."/>
        </authorList>
    </citation>
    <scope>NUCLEOTIDE SEQUENCE [LARGE SCALE GENOMIC DNA]</scope>
    <source>
        <strain evidence="10 11">CBP 2801</strain>
    </source>
</reference>
<dbReference type="RefSeq" id="WP_185128014.1">
    <property type="nucleotide sequence ID" value="NZ_JACJVO010000007.1"/>
</dbReference>
<dbReference type="SMART" id="SM00518">
    <property type="entry name" value="AP2Ec"/>
    <property type="match status" value="1"/>
</dbReference>
<evidence type="ECO:0000259" key="9">
    <source>
        <dbReference type="Pfam" id="PF01261"/>
    </source>
</evidence>
<keyword evidence="4" id="KW-0479">Metal-binding</keyword>
<comment type="cofactor">
    <cofactor evidence="1">
        <name>Zn(2+)</name>
        <dbReference type="ChEBI" id="CHEBI:29105"/>
    </cofactor>
</comment>
<dbReference type="GO" id="GO:0008270">
    <property type="term" value="F:zinc ion binding"/>
    <property type="evidence" value="ECO:0007669"/>
    <property type="project" value="InterPro"/>
</dbReference>
<evidence type="ECO:0000256" key="7">
    <source>
        <dbReference type="ARBA" id="ARBA00022833"/>
    </source>
</evidence>
<dbReference type="PANTHER" id="PTHR21445">
    <property type="entry name" value="ENDONUCLEASE IV ENDODEOXYRIBONUCLEASE IV"/>
    <property type="match status" value="1"/>
</dbReference>
<accession>A0A7X0VTV9</accession>
<evidence type="ECO:0000256" key="2">
    <source>
        <dbReference type="ARBA" id="ARBA00005340"/>
    </source>
</evidence>